<feature type="domain" description="GGDEF" evidence="5">
    <location>
        <begin position="263"/>
        <end position="396"/>
    </location>
</feature>
<keyword evidence="3" id="KW-0175">Coiled coil</keyword>
<dbReference type="SMART" id="SM00267">
    <property type="entry name" value="GGDEF"/>
    <property type="match status" value="1"/>
</dbReference>
<dbReference type="SUPFAM" id="SSF47226">
    <property type="entry name" value="Histidine-containing phosphotransfer domain, HPT domain"/>
    <property type="match status" value="1"/>
</dbReference>
<dbReference type="PROSITE" id="PS50894">
    <property type="entry name" value="HPT"/>
    <property type="match status" value="1"/>
</dbReference>
<dbReference type="SMART" id="SM00448">
    <property type="entry name" value="REC"/>
    <property type="match status" value="2"/>
</dbReference>
<dbReference type="InterPro" id="IPR000160">
    <property type="entry name" value="GGDEF_dom"/>
</dbReference>
<proteinExistence type="predicted"/>
<name>A0A9X4AIN6_9BACI</name>
<reference evidence="7" key="1">
    <citation type="submission" date="2022-06" db="EMBL/GenBank/DDBJ databases">
        <title>Aquibacillus sp. a new bacterium isolated from soil saline samples.</title>
        <authorList>
            <person name="Galisteo C."/>
            <person name="De La Haba R."/>
            <person name="Sanchez-Porro C."/>
            <person name="Ventosa A."/>
        </authorList>
    </citation>
    <scope>NUCLEOTIDE SEQUENCE</scope>
    <source>
        <strain evidence="7">JCM 12387</strain>
    </source>
</reference>
<dbReference type="GO" id="GO:0000160">
    <property type="term" value="P:phosphorelay signal transduction system"/>
    <property type="evidence" value="ECO:0007669"/>
    <property type="project" value="InterPro"/>
</dbReference>
<feature type="domain" description="HPt" evidence="6">
    <location>
        <begin position="1"/>
        <end position="100"/>
    </location>
</feature>
<dbReference type="GO" id="GO:0052621">
    <property type="term" value="F:diguanylate cyclase activity"/>
    <property type="evidence" value="ECO:0007669"/>
    <property type="project" value="TreeGrafter"/>
</dbReference>
<evidence type="ECO:0000256" key="3">
    <source>
        <dbReference type="SAM" id="Coils"/>
    </source>
</evidence>
<dbReference type="InterPro" id="IPR008207">
    <property type="entry name" value="Sig_transdc_His_kin_Hpt_dom"/>
</dbReference>
<evidence type="ECO:0000259" key="5">
    <source>
        <dbReference type="PROSITE" id="PS50887"/>
    </source>
</evidence>
<dbReference type="Gene3D" id="3.30.70.270">
    <property type="match status" value="1"/>
</dbReference>
<feature type="modified residue" description="Phosphohistidine" evidence="1">
    <location>
        <position position="36"/>
    </location>
</feature>
<keyword evidence="2" id="KW-0597">Phosphoprotein</keyword>
<dbReference type="RefSeq" id="WP_259866973.1">
    <property type="nucleotide sequence ID" value="NZ_JAMQJZ010000002.1"/>
</dbReference>
<gene>
    <name evidence="7" type="ORF">NC661_03865</name>
</gene>
<dbReference type="CDD" id="cd00156">
    <property type="entry name" value="REC"/>
    <property type="match status" value="1"/>
</dbReference>
<dbReference type="InterPro" id="IPR036641">
    <property type="entry name" value="HPT_dom_sf"/>
</dbReference>
<dbReference type="NCBIfam" id="TIGR00254">
    <property type="entry name" value="GGDEF"/>
    <property type="match status" value="1"/>
</dbReference>
<evidence type="ECO:0000259" key="6">
    <source>
        <dbReference type="PROSITE" id="PS50894"/>
    </source>
</evidence>
<sequence length="536" mass="62484">MDKYIQTLVKNVRTKLDEWFNQQENIQLEDLYRFLHSIAGTAATIGFDEAGEAAKALMLQLETVEDPEWTQAKLKDFLYPLISVFYYQDVNEDIEDLKNAVNTEQKLILMIDEDTSFLMMMKEELEKNNWVVMSVANPDRTIQSYYDFHPDCVMINISNNDSIGIKNYLQLKDNMRKKFIPTIMMSQDNAKEIRLKAYQLGADDFIHKTMDMDELTIRINRQLERKQELDALIMIDNLTNVYNRNYLHHLYSQLIHHRKQSRHNFSIAMVNIDDFKAINDTNSHVTGDYVLQTFANHMKKGLSVHDVIIRYGGDVFIFLLPESTADQAKEVLDILLEEFATIPFEYGKHHFICTFSAGVVEVEENDEDLIKNIEMAEAALHQAKANGKKQVRLVQREQLPSLPKHLHIGIVDDDPIIRTMLEELVHKSKITDGYSLDIQTFTNGMEFLESEWHKRSEDPYLIVLDGMMPRMDGIEVLQNVREYRDQDKYTVIMLTSRKSDRDIARALTLGADDYITKPFKLLELETRIGHLIKRMK</sequence>
<feature type="domain" description="Response regulatory" evidence="4">
    <location>
        <begin position="107"/>
        <end position="223"/>
    </location>
</feature>
<dbReference type="InterPro" id="IPR029787">
    <property type="entry name" value="Nucleotide_cyclase"/>
</dbReference>
<dbReference type="CDD" id="cd01949">
    <property type="entry name" value="GGDEF"/>
    <property type="match status" value="1"/>
</dbReference>
<evidence type="ECO:0000313" key="7">
    <source>
        <dbReference type="EMBL" id="MDC3419498.1"/>
    </source>
</evidence>
<dbReference type="AlphaFoldDB" id="A0A9X4AIN6"/>
<dbReference type="InterPro" id="IPR001789">
    <property type="entry name" value="Sig_transdc_resp-reg_receiver"/>
</dbReference>
<dbReference type="EMBL" id="JAMQJZ010000002">
    <property type="protein sequence ID" value="MDC3419498.1"/>
    <property type="molecule type" value="Genomic_DNA"/>
</dbReference>
<dbReference type="GO" id="GO:0043709">
    <property type="term" value="P:cell adhesion involved in single-species biofilm formation"/>
    <property type="evidence" value="ECO:0007669"/>
    <property type="project" value="TreeGrafter"/>
</dbReference>
<dbReference type="Pfam" id="PF00990">
    <property type="entry name" value="GGDEF"/>
    <property type="match status" value="1"/>
</dbReference>
<dbReference type="PROSITE" id="PS50110">
    <property type="entry name" value="RESPONSE_REGULATORY"/>
    <property type="match status" value="2"/>
</dbReference>
<evidence type="ECO:0000256" key="2">
    <source>
        <dbReference type="PROSITE-ProRule" id="PRU00169"/>
    </source>
</evidence>
<dbReference type="PANTHER" id="PTHR45138:SF9">
    <property type="entry name" value="DIGUANYLATE CYCLASE DGCM-RELATED"/>
    <property type="match status" value="1"/>
</dbReference>
<feature type="coiled-coil region" evidence="3">
    <location>
        <begin position="359"/>
        <end position="386"/>
    </location>
</feature>
<organism evidence="7 8">
    <name type="scientific">Aquibacillus koreensis</name>
    <dbReference type="NCBI Taxonomy" id="279446"/>
    <lineage>
        <taxon>Bacteria</taxon>
        <taxon>Bacillati</taxon>
        <taxon>Bacillota</taxon>
        <taxon>Bacilli</taxon>
        <taxon>Bacillales</taxon>
        <taxon>Bacillaceae</taxon>
        <taxon>Aquibacillus</taxon>
    </lineage>
</organism>
<feature type="domain" description="Response regulatory" evidence="4">
    <location>
        <begin position="407"/>
        <end position="532"/>
    </location>
</feature>
<dbReference type="InterPro" id="IPR050469">
    <property type="entry name" value="Diguanylate_Cyclase"/>
</dbReference>
<dbReference type="Pfam" id="PF00072">
    <property type="entry name" value="Response_reg"/>
    <property type="match status" value="2"/>
</dbReference>
<keyword evidence="8" id="KW-1185">Reference proteome</keyword>
<evidence type="ECO:0000256" key="1">
    <source>
        <dbReference type="PROSITE-ProRule" id="PRU00110"/>
    </source>
</evidence>
<dbReference type="PANTHER" id="PTHR45138">
    <property type="entry name" value="REGULATORY COMPONENTS OF SENSORY TRANSDUCTION SYSTEM"/>
    <property type="match status" value="1"/>
</dbReference>
<feature type="modified residue" description="4-aspartylphosphate" evidence="2">
    <location>
        <position position="465"/>
    </location>
</feature>
<dbReference type="SUPFAM" id="SSF55073">
    <property type="entry name" value="Nucleotide cyclase"/>
    <property type="match status" value="1"/>
</dbReference>
<dbReference type="Gene3D" id="3.40.50.2300">
    <property type="match status" value="2"/>
</dbReference>
<comment type="caution">
    <text evidence="7">The sequence shown here is derived from an EMBL/GenBank/DDBJ whole genome shotgun (WGS) entry which is preliminary data.</text>
</comment>
<dbReference type="Proteomes" id="UP001145072">
    <property type="component" value="Unassembled WGS sequence"/>
</dbReference>
<dbReference type="GO" id="GO:0005886">
    <property type="term" value="C:plasma membrane"/>
    <property type="evidence" value="ECO:0007669"/>
    <property type="project" value="TreeGrafter"/>
</dbReference>
<dbReference type="SUPFAM" id="SSF52172">
    <property type="entry name" value="CheY-like"/>
    <property type="match status" value="2"/>
</dbReference>
<dbReference type="GO" id="GO:1902201">
    <property type="term" value="P:negative regulation of bacterial-type flagellum-dependent cell motility"/>
    <property type="evidence" value="ECO:0007669"/>
    <property type="project" value="TreeGrafter"/>
</dbReference>
<evidence type="ECO:0000313" key="8">
    <source>
        <dbReference type="Proteomes" id="UP001145072"/>
    </source>
</evidence>
<dbReference type="InterPro" id="IPR043128">
    <property type="entry name" value="Rev_trsase/Diguanyl_cyclase"/>
</dbReference>
<dbReference type="CDD" id="cd17574">
    <property type="entry name" value="REC_OmpR"/>
    <property type="match status" value="1"/>
</dbReference>
<dbReference type="Gene3D" id="1.20.120.160">
    <property type="entry name" value="HPT domain"/>
    <property type="match status" value="1"/>
</dbReference>
<evidence type="ECO:0000259" key="4">
    <source>
        <dbReference type="PROSITE" id="PS50110"/>
    </source>
</evidence>
<protein>
    <submittedName>
        <fullName evidence="7">Response regulator</fullName>
    </submittedName>
</protein>
<dbReference type="InterPro" id="IPR011006">
    <property type="entry name" value="CheY-like_superfamily"/>
</dbReference>
<comment type="caution">
    <text evidence="2">Lacks conserved residue(s) required for the propagation of feature annotation.</text>
</comment>
<accession>A0A9X4AIN6</accession>
<dbReference type="PROSITE" id="PS50887">
    <property type="entry name" value="GGDEF"/>
    <property type="match status" value="1"/>
</dbReference>